<dbReference type="CDD" id="cd03316">
    <property type="entry name" value="MR_like"/>
    <property type="match status" value="1"/>
</dbReference>
<name>A0A8G2EVK8_9PROT</name>
<keyword evidence="3" id="KW-0460">Magnesium</keyword>
<dbReference type="SFLD" id="SFLDS00001">
    <property type="entry name" value="Enolase"/>
    <property type="match status" value="1"/>
</dbReference>
<dbReference type="Pfam" id="PF13378">
    <property type="entry name" value="MR_MLE_C"/>
    <property type="match status" value="1"/>
</dbReference>
<dbReference type="EMBL" id="FNBW01000002">
    <property type="protein sequence ID" value="SDF31583.1"/>
    <property type="molecule type" value="Genomic_DNA"/>
</dbReference>
<keyword evidence="6" id="KW-1185">Reference proteome</keyword>
<comment type="cofactor">
    <cofactor evidence="1">
        <name>Mg(2+)</name>
        <dbReference type="ChEBI" id="CHEBI:18420"/>
    </cofactor>
</comment>
<organism evidence="5 6">
    <name type="scientific">Thalassobaculum litoreum DSM 18839</name>
    <dbReference type="NCBI Taxonomy" id="1123362"/>
    <lineage>
        <taxon>Bacteria</taxon>
        <taxon>Pseudomonadati</taxon>
        <taxon>Pseudomonadota</taxon>
        <taxon>Alphaproteobacteria</taxon>
        <taxon>Rhodospirillales</taxon>
        <taxon>Thalassobaculaceae</taxon>
        <taxon>Thalassobaculum</taxon>
    </lineage>
</organism>
<dbReference type="Pfam" id="PF02746">
    <property type="entry name" value="MR_MLE_N"/>
    <property type="match status" value="1"/>
</dbReference>
<dbReference type="PANTHER" id="PTHR13794:SF58">
    <property type="entry name" value="MITOCHONDRIAL ENOLASE SUPERFAMILY MEMBER 1"/>
    <property type="match status" value="1"/>
</dbReference>
<dbReference type="InterPro" id="IPR029065">
    <property type="entry name" value="Enolase_C-like"/>
</dbReference>
<proteinExistence type="predicted"/>
<dbReference type="InterPro" id="IPR029017">
    <property type="entry name" value="Enolase-like_N"/>
</dbReference>
<dbReference type="RefSeq" id="WP_093148612.1">
    <property type="nucleotide sequence ID" value="NZ_FNBW01000002.1"/>
</dbReference>
<evidence type="ECO:0000256" key="2">
    <source>
        <dbReference type="ARBA" id="ARBA00022723"/>
    </source>
</evidence>
<dbReference type="SUPFAM" id="SSF54826">
    <property type="entry name" value="Enolase N-terminal domain-like"/>
    <property type="match status" value="1"/>
</dbReference>
<dbReference type="InterPro" id="IPR013341">
    <property type="entry name" value="Mandelate_racemase_N_dom"/>
</dbReference>
<feature type="domain" description="Mandelate racemase/muconate lactonizing enzyme C-terminal" evidence="4">
    <location>
        <begin position="146"/>
        <end position="243"/>
    </location>
</feature>
<dbReference type="SMART" id="SM00922">
    <property type="entry name" value="MR_MLE"/>
    <property type="match status" value="1"/>
</dbReference>
<evidence type="ECO:0000313" key="5">
    <source>
        <dbReference type="EMBL" id="SDF31583.1"/>
    </source>
</evidence>
<dbReference type="GO" id="GO:0000287">
    <property type="term" value="F:magnesium ion binding"/>
    <property type="evidence" value="ECO:0007669"/>
    <property type="project" value="TreeGrafter"/>
</dbReference>
<dbReference type="InterPro" id="IPR046945">
    <property type="entry name" value="RHMD-like"/>
</dbReference>
<evidence type="ECO:0000256" key="3">
    <source>
        <dbReference type="ARBA" id="ARBA00022842"/>
    </source>
</evidence>
<evidence type="ECO:0000259" key="4">
    <source>
        <dbReference type="SMART" id="SM00922"/>
    </source>
</evidence>
<dbReference type="OrthoDB" id="5290054at2"/>
<accession>A0A8G2EVK8</accession>
<evidence type="ECO:0000313" key="6">
    <source>
        <dbReference type="Proteomes" id="UP000198615"/>
    </source>
</evidence>
<dbReference type="InterPro" id="IPR013342">
    <property type="entry name" value="Mandelate_racemase_C"/>
</dbReference>
<dbReference type="Proteomes" id="UP000198615">
    <property type="component" value="Unassembled WGS sequence"/>
</dbReference>
<dbReference type="GO" id="GO:0016052">
    <property type="term" value="P:carbohydrate catabolic process"/>
    <property type="evidence" value="ECO:0007669"/>
    <property type="project" value="TreeGrafter"/>
</dbReference>
<dbReference type="Gene3D" id="3.20.20.120">
    <property type="entry name" value="Enolase-like C-terminal domain"/>
    <property type="match status" value="1"/>
</dbReference>
<sequence length="366" mass="40742">MKITGLRTRAIEIPFDKPIGTAIHRIEGVAGLLVWLDTDEGITGESYLWAIGAHRLPVLDAITRMLGERMIGKDPRDTTARFDEMWGEINFLGHKGVSLFGIAAIDWACWDILGQSLGASVSRLLGRRRDRVRTYASGGLWASMTIPELQAQARDFLDQGFQAMKMRIGKPDIGEDIERVAAVRDAIGPKVDLMADANQGLSVPHATRLGRRLEDFNLVWFEEPVQAYDLEGSARVAAEIDTPIASGETEYGRYGFRDMLERKSADVLMPDLERVGGITEWIRVANMAASYDVPVSPHLFTEHCLQICGAVSNISYAEHMPWFRPLFSEQVELVDGDLLIPDVPGLGFRFDPDAVERYALDRRAQG</sequence>
<keyword evidence="2" id="KW-0479">Metal-binding</keyword>
<dbReference type="SFLD" id="SFLDG00179">
    <property type="entry name" value="mandelate_racemase"/>
    <property type="match status" value="1"/>
</dbReference>
<dbReference type="PANTHER" id="PTHR13794">
    <property type="entry name" value="ENOLASE SUPERFAMILY, MANDELATE RACEMASE"/>
    <property type="match status" value="1"/>
</dbReference>
<dbReference type="InterPro" id="IPR036849">
    <property type="entry name" value="Enolase-like_C_sf"/>
</dbReference>
<reference evidence="5 6" key="1">
    <citation type="submission" date="2016-10" db="EMBL/GenBank/DDBJ databases">
        <authorList>
            <person name="Varghese N."/>
            <person name="Submissions S."/>
        </authorList>
    </citation>
    <scope>NUCLEOTIDE SEQUENCE [LARGE SCALE GENOMIC DNA]</scope>
    <source>
        <strain evidence="5 6">DSM 18839</strain>
    </source>
</reference>
<dbReference type="SUPFAM" id="SSF51604">
    <property type="entry name" value="Enolase C-terminal domain-like"/>
    <property type="match status" value="1"/>
</dbReference>
<protein>
    <submittedName>
        <fullName evidence="5">L-alanine-DL-glutamate epimerase</fullName>
    </submittedName>
</protein>
<dbReference type="GO" id="GO:0016836">
    <property type="term" value="F:hydro-lyase activity"/>
    <property type="evidence" value="ECO:0007669"/>
    <property type="project" value="TreeGrafter"/>
</dbReference>
<dbReference type="AlphaFoldDB" id="A0A8G2EVK8"/>
<dbReference type="Gene3D" id="3.30.390.10">
    <property type="entry name" value="Enolase-like, N-terminal domain"/>
    <property type="match status" value="1"/>
</dbReference>
<gene>
    <name evidence="5" type="ORF">SAMN05660686_01015</name>
</gene>
<evidence type="ECO:0000256" key="1">
    <source>
        <dbReference type="ARBA" id="ARBA00001946"/>
    </source>
</evidence>
<comment type="caution">
    <text evidence="5">The sequence shown here is derived from an EMBL/GenBank/DDBJ whole genome shotgun (WGS) entry which is preliminary data.</text>
</comment>